<accession>A0A7R9QB31</accession>
<dbReference type="EMBL" id="CAJPVJ010000102">
    <property type="protein sequence ID" value="CAG2160899.1"/>
    <property type="molecule type" value="Genomic_DNA"/>
</dbReference>
<dbReference type="AlphaFoldDB" id="A0A7R9QB31"/>
<sequence>MDGNRTAQDKDREPAAEWIGLGVAGEAVRAVERAEGVAPGLGVDAEGVPIRAEAEGVDAEEGDRGVDDLTEEKVKTDIDCKCRLRLNSRQTLEKIDVPKDAISASNQCNGNDFTLCTKACNEKISNETNGYDLTKPKAGAESTASLGQSYCDQIGHDLKDARIYLSVTLECDVEREVTQEVNGTAVSMGSSVSQSSISRFVESGFKQAFSCVNKTFAINA</sequence>
<dbReference type="EMBL" id="OC914927">
    <property type="protein sequence ID" value="CAD7637570.1"/>
    <property type="molecule type" value="Genomic_DNA"/>
</dbReference>
<reference evidence="1" key="1">
    <citation type="submission" date="2020-11" db="EMBL/GenBank/DDBJ databases">
        <authorList>
            <person name="Tran Van P."/>
        </authorList>
    </citation>
    <scope>NUCLEOTIDE SEQUENCE</scope>
</reference>
<organism evidence="1">
    <name type="scientific">Oppiella nova</name>
    <dbReference type="NCBI Taxonomy" id="334625"/>
    <lineage>
        <taxon>Eukaryota</taxon>
        <taxon>Metazoa</taxon>
        <taxon>Ecdysozoa</taxon>
        <taxon>Arthropoda</taxon>
        <taxon>Chelicerata</taxon>
        <taxon>Arachnida</taxon>
        <taxon>Acari</taxon>
        <taxon>Acariformes</taxon>
        <taxon>Sarcoptiformes</taxon>
        <taxon>Oribatida</taxon>
        <taxon>Brachypylina</taxon>
        <taxon>Oppioidea</taxon>
        <taxon>Oppiidae</taxon>
        <taxon>Oppiella</taxon>
    </lineage>
</organism>
<dbReference type="OrthoDB" id="6512658at2759"/>
<gene>
    <name evidence="1" type="ORF">ONB1V03_LOCUS894</name>
</gene>
<proteinExistence type="predicted"/>
<evidence type="ECO:0000313" key="1">
    <source>
        <dbReference type="EMBL" id="CAD7637570.1"/>
    </source>
</evidence>
<protein>
    <submittedName>
        <fullName evidence="1">Uncharacterized protein</fullName>
    </submittedName>
</protein>
<name>A0A7R9QB31_9ACAR</name>
<dbReference type="Proteomes" id="UP000728032">
    <property type="component" value="Unassembled WGS sequence"/>
</dbReference>
<keyword evidence="2" id="KW-1185">Reference proteome</keyword>
<evidence type="ECO:0000313" key="2">
    <source>
        <dbReference type="Proteomes" id="UP000728032"/>
    </source>
</evidence>